<comment type="caution">
    <text evidence="1">The sequence shown here is derived from an EMBL/GenBank/DDBJ whole genome shotgun (WGS) entry which is preliminary data.</text>
</comment>
<accession>A0ABS7Z3F8</accession>
<name>A0ABS7Z3F8_9SPHI</name>
<organism evidence="1 2">
    <name type="scientific">Sphingobacterium bovistauri</name>
    <dbReference type="NCBI Taxonomy" id="2781959"/>
    <lineage>
        <taxon>Bacteria</taxon>
        <taxon>Pseudomonadati</taxon>
        <taxon>Bacteroidota</taxon>
        <taxon>Sphingobacteriia</taxon>
        <taxon>Sphingobacteriales</taxon>
        <taxon>Sphingobacteriaceae</taxon>
        <taxon>Sphingobacterium</taxon>
    </lineage>
</organism>
<protein>
    <submittedName>
        <fullName evidence="1">Uncharacterized protein</fullName>
    </submittedName>
</protein>
<gene>
    <name evidence="1" type="ORF">IPZ78_05905</name>
</gene>
<dbReference type="RefSeq" id="WP_225552076.1">
    <property type="nucleotide sequence ID" value="NZ_JADEYP010000008.1"/>
</dbReference>
<reference evidence="1" key="1">
    <citation type="submission" date="2020-10" db="EMBL/GenBank/DDBJ databases">
        <authorList>
            <person name="Lu T."/>
            <person name="Wang Q."/>
            <person name="Han X."/>
        </authorList>
    </citation>
    <scope>NUCLEOTIDE SEQUENCE</scope>
    <source>
        <strain evidence="1">WQ 366</strain>
    </source>
</reference>
<dbReference type="Proteomes" id="UP001165302">
    <property type="component" value="Unassembled WGS sequence"/>
</dbReference>
<proteinExistence type="predicted"/>
<dbReference type="PROSITE" id="PS51257">
    <property type="entry name" value="PROKAR_LIPOPROTEIN"/>
    <property type="match status" value="1"/>
</dbReference>
<evidence type="ECO:0000313" key="2">
    <source>
        <dbReference type="Proteomes" id="UP001165302"/>
    </source>
</evidence>
<evidence type="ECO:0000313" key="1">
    <source>
        <dbReference type="EMBL" id="MCA5004687.1"/>
    </source>
</evidence>
<sequence length="196" mass="21611">MKNFVTHMLLLFVLSTTMSCNKTEELSIESARESEIYAIPILHFEGKEKMTKGIVVGNHSEMMKIIKDDGFSIVKLASNVNKVFIPVTGATSRPDSPYDPILDPVDPTKYCWDEINTIYQSLYPQALAMANRECREVMLCIGCPSGGLTATMVVKPTSIQCAQIVNVQLQLSVLDVDGGLDGKDVADYINQNSSKK</sequence>
<keyword evidence="2" id="KW-1185">Reference proteome</keyword>
<dbReference type="EMBL" id="JADEYP010000008">
    <property type="protein sequence ID" value="MCA5004687.1"/>
    <property type="molecule type" value="Genomic_DNA"/>
</dbReference>